<dbReference type="InterPro" id="IPR029052">
    <property type="entry name" value="Metallo-depent_PP-like"/>
</dbReference>
<gene>
    <name evidence="1" type="ORF">LCGC14_0423480</name>
</gene>
<evidence type="ECO:0008006" key="2">
    <source>
        <dbReference type="Google" id="ProtNLM"/>
    </source>
</evidence>
<organism evidence="1">
    <name type="scientific">marine sediment metagenome</name>
    <dbReference type="NCBI Taxonomy" id="412755"/>
    <lineage>
        <taxon>unclassified sequences</taxon>
        <taxon>metagenomes</taxon>
        <taxon>ecological metagenomes</taxon>
    </lineage>
</organism>
<dbReference type="AlphaFoldDB" id="A0A0F9SQ80"/>
<sequence length="367" mass="41715">MKYDRDEQAQRLAPLLAQGMSLSAASRAIGLNTATVRSWFRDGGAFRQAVETAQQDAPEPATALDELVGRVSQVMPSLPRMHHTPLVSGADDEEANLILSDMHCGRRTRTFNSKVYAERAQQIVDKVIHLTEMYRKTGKALNRLNIFDLGDNLHGEYTGRQGRMQDFEFGVPEQLAQSVPVMSEMYFQLAEMFPFIRVYRSPGNHGDLDKQFSTGSNWDAVRGMLIEKTFEGYDNFEMFPPEDPNQDAYQTAAFGPWRFAYGHGHCIKSSGGGPYSSIIRKFQSFQVIEAAKGQPFHLAMLGHFHHSFYVNQNRMRILMNGTMVTDDPYALQLGYDSDPAQWFFGFNSKRPVTFKFELELDERRYTA</sequence>
<dbReference type="EMBL" id="LAZR01000388">
    <property type="protein sequence ID" value="KKN71185.1"/>
    <property type="molecule type" value="Genomic_DNA"/>
</dbReference>
<reference evidence="1" key="1">
    <citation type="journal article" date="2015" name="Nature">
        <title>Complex archaea that bridge the gap between prokaryotes and eukaryotes.</title>
        <authorList>
            <person name="Spang A."/>
            <person name="Saw J.H."/>
            <person name="Jorgensen S.L."/>
            <person name="Zaremba-Niedzwiedzka K."/>
            <person name="Martijn J."/>
            <person name="Lind A.E."/>
            <person name="van Eijk R."/>
            <person name="Schleper C."/>
            <person name="Guy L."/>
            <person name="Ettema T.J."/>
        </authorList>
    </citation>
    <scope>NUCLEOTIDE SEQUENCE</scope>
</reference>
<accession>A0A0F9SQ80</accession>
<dbReference type="SUPFAM" id="SSF56300">
    <property type="entry name" value="Metallo-dependent phosphatases"/>
    <property type="match status" value="1"/>
</dbReference>
<protein>
    <recommendedName>
        <fullName evidence="2">Calcineurin-like phosphoesterase domain-containing protein</fullName>
    </recommendedName>
</protein>
<proteinExistence type="predicted"/>
<evidence type="ECO:0000313" key="1">
    <source>
        <dbReference type="EMBL" id="KKN71185.1"/>
    </source>
</evidence>
<comment type="caution">
    <text evidence="1">The sequence shown here is derived from an EMBL/GenBank/DDBJ whole genome shotgun (WGS) entry which is preliminary data.</text>
</comment>
<name>A0A0F9SQ80_9ZZZZ</name>